<dbReference type="GO" id="GO:0043386">
    <property type="term" value="P:mycotoxin biosynthetic process"/>
    <property type="evidence" value="ECO:0007669"/>
    <property type="project" value="InterPro"/>
</dbReference>
<evidence type="ECO:0000256" key="1">
    <source>
        <dbReference type="ARBA" id="ARBA00004685"/>
    </source>
</evidence>
<feature type="transmembrane region" description="Helical" evidence="3">
    <location>
        <begin position="65"/>
        <end position="89"/>
    </location>
</feature>
<evidence type="ECO:0000256" key="3">
    <source>
        <dbReference type="SAM" id="Phobius"/>
    </source>
</evidence>
<dbReference type="OrthoDB" id="3687641at2759"/>
<organism evidence="4 5">
    <name type="scientific">Pleurotus ostreatus</name>
    <name type="common">Oyster mushroom</name>
    <name type="synonym">White-rot fungus</name>
    <dbReference type="NCBI Taxonomy" id="5322"/>
    <lineage>
        <taxon>Eukaryota</taxon>
        <taxon>Fungi</taxon>
        <taxon>Dikarya</taxon>
        <taxon>Basidiomycota</taxon>
        <taxon>Agaricomycotina</taxon>
        <taxon>Agaricomycetes</taxon>
        <taxon>Agaricomycetidae</taxon>
        <taxon>Agaricales</taxon>
        <taxon>Pleurotineae</taxon>
        <taxon>Pleurotaceae</taxon>
        <taxon>Pleurotus</taxon>
    </lineage>
</organism>
<dbReference type="InterPro" id="IPR021765">
    <property type="entry name" value="UstYa-like"/>
</dbReference>
<name>A0A8H7DSG8_PLEOS</name>
<evidence type="ECO:0000313" key="5">
    <source>
        <dbReference type="Proteomes" id="UP000623687"/>
    </source>
</evidence>
<reference evidence="4" key="1">
    <citation type="submission" date="2019-07" db="EMBL/GenBank/DDBJ databases">
        <authorList>
            <person name="Palmer J.M."/>
        </authorList>
    </citation>
    <scope>NUCLEOTIDE SEQUENCE</scope>
    <source>
        <strain evidence="4">PC9</strain>
    </source>
</reference>
<dbReference type="VEuPathDB" id="FungiDB:PC9H_007142"/>
<dbReference type="Proteomes" id="UP000623687">
    <property type="component" value="Unassembled WGS sequence"/>
</dbReference>
<evidence type="ECO:0000313" key="4">
    <source>
        <dbReference type="EMBL" id="KAF7427925.1"/>
    </source>
</evidence>
<comment type="caution">
    <text evidence="4">The sequence shown here is derived from an EMBL/GenBank/DDBJ whole genome shotgun (WGS) entry which is preliminary data.</text>
</comment>
<dbReference type="Pfam" id="PF11807">
    <property type="entry name" value="UstYa"/>
    <property type="match status" value="1"/>
</dbReference>
<keyword evidence="3" id="KW-1133">Transmembrane helix</keyword>
<protein>
    <recommendedName>
        <fullName evidence="6">Cyclochlorotine biosynthesis protein O</fullName>
    </recommendedName>
</protein>
<evidence type="ECO:0008006" key="6">
    <source>
        <dbReference type="Google" id="ProtNLM"/>
    </source>
</evidence>
<dbReference type="RefSeq" id="XP_036630297.1">
    <property type="nucleotide sequence ID" value="XM_036776677.1"/>
</dbReference>
<evidence type="ECO:0000256" key="2">
    <source>
        <dbReference type="ARBA" id="ARBA00035112"/>
    </source>
</evidence>
<comment type="pathway">
    <text evidence="1">Mycotoxin biosynthesis.</text>
</comment>
<keyword evidence="3" id="KW-0812">Transmembrane</keyword>
<dbReference type="PANTHER" id="PTHR33365:SF4">
    <property type="entry name" value="CYCLOCHLOROTINE BIOSYNTHESIS PROTEIN O"/>
    <property type="match status" value="1"/>
</dbReference>
<dbReference type="GeneID" id="59376960"/>
<keyword evidence="5" id="KW-1185">Reference proteome</keyword>
<keyword evidence="3" id="KW-0472">Membrane</keyword>
<dbReference type="AlphaFoldDB" id="A0A8H7DSG8"/>
<comment type="similarity">
    <text evidence="2">Belongs to the ustYa family.</text>
</comment>
<dbReference type="EMBL" id="JACETU010000005">
    <property type="protein sequence ID" value="KAF7427925.1"/>
    <property type="molecule type" value="Genomic_DNA"/>
</dbReference>
<proteinExistence type="inferred from homology"/>
<dbReference type="PANTHER" id="PTHR33365">
    <property type="entry name" value="YALI0B05434P"/>
    <property type="match status" value="1"/>
</dbReference>
<gene>
    <name evidence="4" type="ORF">PC9H_007142</name>
</gene>
<sequence length="283" mass="33079">MHDSETPNASMGLLSALRPKWLSTRPYYSNLDDWDAKERPVLRDDTNSEDSLIEEQPRPRSSRPLWYIIIAQTCALTALFIILASNLYVQREEKWLYSPAQDAISYKYYRFFNGFEGDISPFQAPPSAELDARWAGLYDFGISRIPRSQAARLPNRTEEIPGDEGNFIIELDVFHEIHCLNQIRKALYPDHYPDMRMDDTSTAEHINHCIDSIRQSLMCSSDVSTIVWQWDAAVRRAFPKGSVVHRCRDFERIKEWALERRTKEKYDTTRHVENDLDIPIIYD</sequence>
<accession>A0A8H7DSG8</accession>